<keyword evidence="3" id="KW-1185">Reference proteome</keyword>
<dbReference type="EMBL" id="JBHUEK010000007">
    <property type="protein sequence ID" value="MFD1778145.1"/>
    <property type="molecule type" value="Genomic_DNA"/>
</dbReference>
<dbReference type="Proteomes" id="UP001597227">
    <property type="component" value="Unassembled WGS sequence"/>
</dbReference>
<evidence type="ECO:0000256" key="1">
    <source>
        <dbReference type="SAM" id="Phobius"/>
    </source>
</evidence>
<feature type="transmembrane region" description="Helical" evidence="1">
    <location>
        <begin position="29"/>
        <end position="50"/>
    </location>
</feature>
<dbReference type="RefSeq" id="WP_388035922.1">
    <property type="nucleotide sequence ID" value="NZ_JBHUEK010000007.1"/>
</dbReference>
<protein>
    <recommendedName>
        <fullName evidence="4">Glycerophosphoryl diester phosphodiesterase membrane domain-containing protein</fullName>
    </recommendedName>
</protein>
<feature type="transmembrane region" description="Helical" evidence="1">
    <location>
        <begin position="224"/>
        <end position="244"/>
    </location>
</feature>
<proteinExistence type="predicted"/>
<evidence type="ECO:0000313" key="3">
    <source>
        <dbReference type="Proteomes" id="UP001597227"/>
    </source>
</evidence>
<feature type="transmembrane region" description="Helical" evidence="1">
    <location>
        <begin position="91"/>
        <end position="113"/>
    </location>
</feature>
<accession>A0ABW4MP14</accession>
<comment type="caution">
    <text evidence="2">The sequence shown here is derived from an EMBL/GenBank/DDBJ whole genome shotgun (WGS) entry which is preliminary data.</text>
</comment>
<keyword evidence="1" id="KW-0472">Membrane</keyword>
<evidence type="ECO:0000313" key="2">
    <source>
        <dbReference type="EMBL" id="MFD1778145.1"/>
    </source>
</evidence>
<feature type="transmembrane region" description="Helical" evidence="1">
    <location>
        <begin position="256"/>
        <end position="279"/>
    </location>
</feature>
<gene>
    <name evidence="2" type="ORF">ACFSFW_05650</name>
</gene>
<reference evidence="3" key="1">
    <citation type="journal article" date="2019" name="Int. J. Syst. Evol. Microbiol.">
        <title>The Global Catalogue of Microorganisms (GCM) 10K type strain sequencing project: providing services to taxonomists for standard genome sequencing and annotation.</title>
        <authorList>
            <consortium name="The Broad Institute Genomics Platform"/>
            <consortium name="The Broad Institute Genome Sequencing Center for Infectious Disease"/>
            <person name="Wu L."/>
            <person name="Ma J."/>
        </authorList>
    </citation>
    <scope>NUCLEOTIDE SEQUENCE [LARGE SCALE GENOMIC DNA]</scope>
    <source>
        <strain evidence="3">CCUG 15531</strain>
    </source>
</reference>
<keyword evidence="1" id="KW-1133">Transmembrane helix</keyword>
<sequence>MNTKFSRPKGFGEILDLTFSLSKNRFRDFFTILLIFMGPVYILEALILLASGTSFFREVGPGDNWFTQVLNSFDETVVAEEIGFGAALGSMFVGLVGVVLFPVAEAAILIALNHIRKNEEYTISSVIKKAFTRFWAMLGSNILFGLIVFGFFFVAVMILVPIGIFGAIAIPIIGILFAIALGLGLFVGIGYLLTRWGFYFGSVVLDYESPGFSRSWHLSKKRGWVLFCLYVVFFLIISAISFAVEATFGIFMGNSVLLTLIVNLTTIFTTLLFAVGYGVMYLDARVRHDAEDLDEMIEGFNEPR</sequence>
<name>A0ABW4MP14_9BACI</name>
<organism evidence="2 3">
    <name type="scientific">Fredinandcohnia salidurans</name>
    <dbReference type="NCBI Taxonomy" id="2595041"/>
    <lineage>
        <taxon>Bacteria</taxon>
        <taxon>Bacillati</taxon>
        <taxon>Bacillota</taxon>
        <taxon>Bacilli</taxon>
        <taxon>Bacillales</taxon>
        <taxon>Bacillaceae</taxon>
        <taxon>Fredinandcohnia</taxon>
    </lineage>
</organism>
<evidence type="ECO:0008006" key="4">
    <source>
        <dbReference type="Google" id="ProtNLM"/>
    </source>
</evidence>
<feature type="transmembrane region" description="Helical" evidence="1">
    <location>
        <begin position="168"/>
        <end position="193"/>
    </location>
</feature>
<feature type="transmembrane region" description="Helical" evidence="1">
    <location>
        <begin position="134"/>
        <end position="162"/>
    </location>
</feature>
<keyword evidence="1" id="KW-0812">Transmembrane</keyword>